<dbReference type="InterPro" id="IPR003323">
    <property type="entry name" value="OTU_dom"/>
</dbReference>
<dbReference type="EMBL" id="MU826855">
    <property type="protein sequence ID" value="KAJ7370830.1"/>
    <property type="molecule type" value="Genomic_DNA"/>
</dbReference>
<keyword evidence="12" id="KW-1185">Reference proteome</keyword>
<feature type="compositionally biased region" description="Basic and acidic residues" evidence="9">
    <location>
        <begin position="353"/>
        <end position="370"/>
    </location>
</feature>
<proteinExistence type="inferred from homology"/>
<dbReference type="InterPro" id="IPR038765">
    <property type="entry name" value="Papain-like_cys_pep_sf"/>
</dbReference>
<evidence type="ECO:0000313" key="12">
    <source>
        <dbReference type="Proteomes" id="UP001163046"/>
    </source>
</evidence>
<reference evidence="11" key="1">
    <citation type="submission" date="2023-01" db="EMBL/GenBank/DDBJ databases">
        <title>Genome assembly of the deep-sea coral Lophelia pertusa.</title>
        <authorList>
            <person name="Herrera S."/>
            <person name="Cordes E."/>
        </authorList>
    </citation>
    <scope>NUCLEOTIDE SEQUENCE</scope>
    <source>
        <strain evidence="11">USNM1676648</strain>
        <tissue evidence="11">Polyp</tissue>
    </source>
</reference>
<feature type="compositionally biased region" description="Basic residues" evidence="9">
    <location>
        <begin position="75"/>
        <end position="90"/>
    </location>
</feature>
<evidence type="ECO:0000256" key="9">
    <source>
        <dbReference type="SAM" id="MobiDB-lite"/>
    </source>
</evidence>
<feature type="compositionally biased region" description="Low complexity" evidence="9">
    <location>
        <begin position="334"/>
        <end position="352"/>
    </location>
</feature>
<evidence type="ECO:0000256" key="2">
    <source>
        <dbReference type="ARBA" id="ARBA00010407"/>
    </source>
</evidence>
<organism evidence="11 12">
    <name type="scientific">Desmophyllum pertusum</name>
    <dbReference type="NCBI Taxonomy" id="174260"/>
    <lineage>
        <taxon>Eukaryota</taxon>
        <taxon>Metazoa</taxon>
        <taxon>Cnidaria</taxon>
        <taxon>Anthozoa</taxon>
        <taxon>Hexacorallia</taxon>
        <taxon>Scleractinia</taxon>
        <taxon>Caryophylliina</taxon>
        <taxon>Caryophylliidae</taxon>
        <taxon>Desmophyllum</taxon>
    </lineage>
</organism>
<dbReference type="FunFam" id="3.90.70.80:FF:000002">
    <property type="entry name" value="OTU domain-containing protein 5 isoform X2"/>
    <property type="match status" value="1"/>
</dbReference>
<feature type="compositionally biased region" description="Basic residues" evidence="9">
    <location>
        <begin position="1"/>
        <end position="11"/>
    </location>
</feature>
<dbReference type="InterPro" id="IPR050704">
    <property type="entry name" value="Peptidase_C85-like"/>
</dbReference>
<dbReference type="Pfam" id="PF02338">
    <property type="entry name" value="OTU"/>
    <property type="match status" value="1"/>
</dbReference>
<keyword evidence="4" id="KW-0645">Protease</keyword>
<dbReference type="PROSITE" id="PS50802">
    <property type="entry name" value="OTU"/>
    <property type="match status" value="1"/>
</dbReference>
<evidence type="ECO:0000256" key="4">
    <source>
        <dbReference type="ARBA" id="ARBA00022670"/>
    </source>
</evidence>
<dbReference type="GO" id="GO:0010629">
    <property type="term" value="P:negative regulation of gene expression"/>
    <property type="evidence" value="ECO:0007669"/>
    <property type="project" value="UniProtKB-ARBA"/>
</dbReference>
<dbReference type="GO" id="GO:0016579">
    <property type="term" value="P:protein deubiquitination"/>
    <property type="evidence" value="ECO:0007669"/>
    <property type="project" value="TreeGrafter"/>
</dbReference>
<protein>
    <recommendedName>
        <fullName evidence="3">ubiquitinyl hydrolase 1</fullName>
        <ecNumber evidence="3">3.4.19.12</ecNumber>
    </recommendedName>
    <alternativeName>
        <fullName evidence="8">Deubiquitinating enzyme A</fullName>
    </alternativeName>
</protein>
<keyword evidence="5" id="KW-0833">Ubl conjugation pathway</keyword>
<dbReference type="CDD" id="cd22752">
    <property type="entry name" value="OTU_OTUD5-like"/>
    <property type="match status" value="1"/>
</dbReference>
<dbReference type="OrthoDB" id="409956at2759"/>
<dbReference type="GO" id="GO:0001817">
    <property type="term" value="P:regulation of cytokine production"/>
    <property type="evidence" value="ECO:0007669"/>
    <property type="project" value="UniProtKB-ARBA"/>
</dbReference>
<evidence type="ECO:0000256" key="7">
    <source>
        <dbReference type="ARBA" id="ARBA00022807"/>
    </source>
</evidence>
<name>A0A9X0CPF4_9CNID</name>
<dbReference type="GO" id="GO:0061578">
    <property type="term" value="F:K63-linked deubiquitinase activity"/>
    <property type="evidence" value="ECO:0007669"/>
    <property type="project" value="TreeGrafter"/>
</dbReference>
<comment type="similarity">
    <text evidence="2">Belongs to the peptidase C85 family.</text>
</comment>
<dbReference type="SUPFAM" id="SSF54001">
    <property type="entry name" value="Cysteine proteinases"/>
    <property type="match status" value="1"/>
</dbReference>
<dbReference type="GO" id="GO:0051241">
    <property type="term" value="P:negative regulation of multicellular organismal process"/>
    <property type="evidence" value="ECO:0007669"/>
    <property type="project" value="UniProtKB-ARBA"/>
</dbReference>
<dbReference type="GO" id="GO:0006508">
    <property type="term" value="P:proteolysis"/>
    <property type="evidence" value="ECO:0007669"/>
    <property type="project" value="UniProtKB-KW"/>
</dbReference>
<dbReference type="Gene3D" id="3.90.70.80">
    <property type="match status" value="1"/>
</dbReference>
<gene>
    <name evidence="11" type="primary">OTUD5</name>
    <name evidence="11" type="ORF">OS493_029373</name>
</gene>
<evidence type="ECO:0000256" key="5">
    <source>
        <dbReference type="ARBA" id="ARBA00022786"/>
    </source>
</evidence>
<evidence type="ECO:0000256" key="1">
    <source>
        <dbReference type="ARBA" id="ARBA00000707"/>
    </source>
</evidence>
<dbReference type="GO" id="GO:0004843">
    <property type="term" value="F:cysteine-type deubiquitinase activity"/>
    <property type="evidence" value="ECO:0007669"/>
    <property type="project" value="UniProtKB-EC"/>
</dbReference>
<accession>A0A9X0CPF4</accession>
<evidence type="ECO:0000256" key="6">
    <source>
        <dbReference type="ARBA" id="ARBA00022801"/>
    </source>
</evidence>
<evidence type="ECO:0000256" key="8">
    <source>
        <dbReference type="ARBA" id="ARBA00033460"/>
    </source>
</evidence>
<dbReference type="AlphaFoldDB" id="A0A9X0CPF4"/>
<dbReference type="PANTHER" id="PTHR12419:SF4">
    <property type="entry name" value="OTU DOMAIN-CONTAINING PROTEIN 5"/>
    <property type="match status" value="1"/>
</dbReference>
<feature type="domain" description="OTU" evidence="10">
    <location>
        <begin position="134"/>
        <end position="257"/>
    </location>
</feature>
<feature type="compositionally biased region" description="Basic and acidic residues" evidence="9">
    <location>
        <begin position="41"/>
        <end position="55"/>
    </location>
</feature>
<dbReference type="Proteomes" id="UP001163046">
    <property type="component" value="Unassembled WGS sequence"/>
</dbReference>
<keyword evidence="6 11" id="KW-0378">Hydrolase</keyword>
<feature type="compositionally biased region" description="Polar residues" evidence="9">
    <location>
        <begin position="107"/>
        <end position="116"/>
    </location>
</feature>
<evidence type="ECO:0000313" key="11">
    <source>
        <dbReference type="EMBL" id="KAJ7370830.1"/>
    </source>
</evidence>
<evidence type="ECO:0000256" key="3">
    <source>
        <dbReference type="ARBA" id="ARBA00012759"/>
    </source>
</evidence>
<feature type="region of interest" description="Disordered" evidence="9">
    <location>
        <begin position="1"/>
        <end position="123"/>
    </location>
</feature>
<feature type="compositionally biased region" description="Basic and acidic residues" evidence="9">
    <location>
        <begin position="91"/>
        <end position="106"/>
    </location>
</feature>
<dbReference type="GO" id="GO:0030154">
    <property type="term" value="P:cell differentiation"/>
    <property type="evidence" value="ECO:0007669"/>
    <property type="project" value="UniProtKB-ARBA"/>
</dbReference>
<dbReference type="PANTHER" id="PTHR12419">
    <property type="entry name" value="OTU DOMAIN CONTAINING PROTEIN"/>
    <property type="match status" value="1"/>
</dbReference>
<sequence>MTILPKKKHCESKKTDTTSNNDNRARIRGNSSWSSSASVAERNRSSEEYSGHGEEQYLGNSFESREAADVASSSSKRRHRSPPHRHKYHERHSEETGYNSSDEHDCSQATTEQPLSSEEVERQFEQALKEKKGFIIKKMAQDGACLFRAVADHVYGDQEMHSEVRRHCMDYMFKNADYFSQYVTEDFNSYIKRKRESHCHGNHIEMQAMCEMYNRTIEVYQYGTEPINIFHSSYKTDYEPIRLSYHNSVHYNAVLNPNKPSVGVGLGFLGTKPWGTLVNDAFKQSEDCHIEQQMLADKLRCTDWEATNEAMEEAVARESYLEWLRDREKRARGTRTLPRSSPTATSSTSTCTESKRPTSPHHRERDRDAAESAPPSKSPRHSPSSPRHETFASASSSETKACPAASNAATTCTVSSVKATYYDSQARMATGGAVGPNYLDYLPPTGYGFSEWEDESILAAVLAESQKEYLEKLKKGTAKDKCSDDDSNHSIAVLQKIVLIYSQNMKKVRSVLQF</sequence>
<evidence type="ECO:0000259" key="10">
    <source>
        <dbReference type="PROSITE" id="PS50802"/>
    </source>
</evidence>
<comment type="catalytic activity">
    <reaction evidence="1">
        <text>Thiol-dependent hydrolysis of ester, thioester, amide, peptide and isopeptide bonds formed by the C-terminal Gly of ubiquitin (a 76-residue protein attached to proteins as an intracellular targeting signal).</text>
        <dbReference type="EC" id="3.4.19.12"/>
    </reaction>
</comment>
<comment type="caution">
    <text evidence="11">The sequence shown here is derived from an EMBL/GenBank/DDBJ whole genome shotgun (WGS) entry which is preliminary data.</text>
</comment>
<keyword evidence="7" id="KW-0788">Thiol protease</keyword>
<dbReference type="EC" id="3.4.19.12" evidence="3"/>
<feature type="region of interest" description="Disordered" evidence="9">
    <location>
        <begin position="330"/>
        <end position="405"/>
    </location>
</feature>